<dbReference type="Proteomes" id="UP000823769">
    <property type="component" value="Unassembled WGS sequence"/>
</dbReference>
<dbReference type="CDD" id="cd12797">
    <property type="entry name" value="M23_peptidase"/>
    <property type="match status" value="1"/>
</dbReference>
<feature type="domain" description="M23ase beta-sheet core" evidence="3">
    <location>
        <begin position="199"/>
        <end position="294"/>
    </location>
</feature>
<dbReference type="PANTHER" id="PTHR21666">
    <property type="entry name" value="PEPTIDASE-RELATED"/>
    <property type="match status" value="1"/>
</dbReference>
<comment type="caution">
    <text evidence="4">The sequence shown here is derived from an EMBL/GenBank/DDBJ whole genome shotgun (WGS) entry which is preliminary data.</text>
</comment>
<name>A0A9D9IYR9_9BACT</name>
<sequence length="340" mass="38251">MAKYVLNSETLGSRPAPRLPRPLRIVLLVLLGAGLVALYFWIYLAVLGLDLPKTAYLKRRHASLEARINVLNSELDRSERALYGIERRDDGVYRSIYGLSPIPEEVKGSGLEGVNRYAELERLGANSELRRAVLRTDALMKRVYVNSKSLDEVYQAAVESGDMISCVPNVPPILPKKGTFYLSSSFGYRSDPLYGDSRRHQGQDFASTIGNPVYATGDAVVEKVTYQYRGYGNEIVLDHGYGYETRYAHLNTIEVAEGMKVHRGDRIGTVGNTGKSTGPHLHYEVVYRGGRVNPMNYMDINMPVEEYEAMVNRRREAYRDERTTSTMELLRRGRAENGGN</sequence>
<dbReference type="GO" id="GO:0004222">
    <property type="term" value="F:metalloendopeptidase activity"/>
    <property type="evidence" value="ECO:0007669"/>
    <property type="project" value="TreeGrafter"/>
</dbReference>
<keyword evidence="2" id="KW-1133">Transmembrane helix</keyword>
<keyword evidence="2" id="KW-0472">Membrane</keyword>
<keyword evidence="2" id="KW-0812">Transmembrane</keyword>
<evidence type="ECO:0000259" key="3">
    <source>
        <dbReference type="Pfam" id="PF01551"/>
    </source>
</evidence>
<dbReference type="InterPro" id="IPR050570">
    <property type="entry name" value="Cell_wall_metabolism_enzyme"/>
</dbReference>
<organism evidence="4 5">
    <name type="scientific">Candidatus Cryptobacteroides avistercoris</name>
    <dbReference type="NCBI Taxonomy" id="2840758"/>
    <lineage>
        <taxon>Bacteria</taxon>
        <taxon>Pseudomonadati</taxon>
        <taxon>Bacteroidota</taxon>
        <taxon>Bacteroidia</taxon>
        <taxon>Bacteroidales</taxon>
        <taxon>Candidatus Cryptobacteroides</taxon>
    </lineage>
</organism>
<proteinExistence type="predicted"/>
<dbReference type="PANTHER" id="PTHR21666:SF286">
    <property type="entry name" value="LIPOPROTEIN NLPD"/>
    <property type="match status" value="1"/>
</dbReference>
<protein>
    <submittedName>
        <fullName evidence="4">M23 family metallopeptidase</fullName>
    </submittedName>
</protein>
<dbReference type="AlphaFoldDB" id="A0A9D9IYR9"/>
<evidence type="ECO:0000313" key="4">
    <source>
        <dbReference type="EMBL" id="MBO8479953.1"/>
    </source>
</evidence>
<dbReference type="Gene3D" id="2.70.70.10">
    <property type="entry name" value="Glucose Permease (Domain IIA)"/>
    <property type="match status" value="1"/>
</dbReference>
<dbReference type="InterPro" id="IPR011055">
    <property type="entry name" value="Dup_hybrid_motif"/>
</dbReference>
<reference evidence="4" key="2">
    <citation type="journal article" date="2021" name="PeerJ">
        <title>Extensive microbial diversity within the chicken gut microbiome revealed by metagenomics and culture.</title>
        <authorList>
            <person name="Gilroy R."/>
            <person name="Ravi A."/>
            <person name="Getino M."/>
            <person name="Pursley I."/>
            <person name="Horton D.L."/>
            <person name="Alikhan N.F."/>
            <person name="Baker D."/>
            <person name="Gharbi K."/>
            <person name="Hall N."/>
            <person name="Watson M."/>
            <person name="Adriaenssens E.M."/>
            <person name="Foster-Nyarko E."/>
            <person name="Jarju S."/>
            <person name="Secka A."/>
            <person name="Antonio M."/>
            <person name="Oren A."/>
            <person name="Chaudhuri R.R."/>
            <person name="La Ragione R."/>
            <person name="Hildebrand F."/>
            <person name="Pallen M.J."/>
        </authorList>
    </citation>
    <scope>NUCLEOTIDE SEQUENCE</scope>
    <source>
        <strain evidence="4">B3-1481</strain>
    </source>
</reference>
<evidence type="ECO:0000256" key="2">
    <source>
        <dbReference type="SAM" id="Phobius"/>
    </source>
</evidence>
<dbReference type="InterPro" id="IPR016047">
    <property type="entry name" value="M23ase_b-sheet_dom"/>
</dbReference>
<feature type="transmembrane region" description="Helical" evidence="2">
    <location>
        <begin position="25"/>
        <end position="49"/>
    </location>
</feature>
<evidence type="ECO:0000256" key="1">
    <source>
        <dbReference type="SAM" id="MobiDB-lite"/>
    </source>
</evidence>
<dbReference type="Pfam" id="PF01551">
    <property type="entry name" value="Peptidase_M23"/>
    <property type="match status" value="1"/>
</dbReference>
<accession>A0A9D9IYR9</accession>
<dbReference type="EMBL" id="JADILW010000037">
    <property type="protein sequence ID" value="MBO8479953.1"/>
    <property type="molecule type" value="Genomic_DNA"/>
</dbReference>
<feature type="region of interest" description="Disordered" evidence="1">
    <location>
        <begin position="319"/>
        <end position="340"/>
    </location>
</feature>
<evidence type="ECO:0000313" key="5">
    <source>
        <dbReference type="Proteomes" id="UP000823769"/>
    </source>
</evidence>
<dbReference type="SUPFAM" id="SSF51261">
    <property type="entry name" value="Duplicated hybrid motif"/>
    <property type="match status" value="1"/>
</dbReference>
<gene>
    <name evidence="4" type="ORF">IAB76_02430</name>
</gene>
<reference evidence="4" key="1">
    <citation type="submission" date="2020-10" db="EMBL/GenBank/DDBJ databases">
        <authorList>
            <person name="Gilroy R."/>
        </authorList>
    </citation>
    <scope>NUCLEOTIDE SEQUENCE</scope>
    <source>
        <strain evidence="4">B3-1481</strain>
    </source>
</reference>